<name>A0A0E9WLU6_ANGAN</name>
<feature type="chain" id="PRO_5002434571" evidence="1">
    <location>
        <begin position="29"/>
        <end position="48"/>
    </location>
</feature>
<protein>
    <submittedName>
        <fullName evidence="2">Uncharacterized protein</fullName>
    </submittedName>
</protein>
<evidence type="ECO:0000256" key="1">
    <source>
        <dbReference type="SAM" id="SignalP"/>
    </source>
</evidence>
<accession>A0A0E9WLU6</accession>
<keyword evidence="1" id="KW-0732">Signal</keyword>
<organism evidence="2">
    <name type="scientific">Anguilla anguilla</name>
    <name type="common">European freshwater eel</name>
    <name type="synonym">Muraena anguilla</name>
    <dbReference type="NCBI Taxonomy" id="7936"/>
    <lineage>
        <taxon>Eukaryota</taxon>
        <taxon>Metazoa</taxon>
        <taxon>Chordata</taxon>
        <taxon>Craniata</taxon>
        <taxon>Vertebrata</taxon>
        <taxon>Euteleostomi</taxon>
        <taxon>Actinopterygii</taxon>
        <taxon>Neopterygii</taxon>
        <taxon>Teleostei</taxon>
        <taxon>Anguilliformes</taxon>
        <taxon>Anguillidae</taxon>
        <taxon>Anguilla</taxon>
    </lineage>
</organism>
<dbReference type="AlphaFoldDB" id="A0A0E9WLU6"/>
<evidence type="ECO:0000313" key="2">
    <source>
        <dbReference type="EMBL" id="JAH90453.1"/>
    </source>
</evidence>
<dbReference type="EMBL" id="GBXM01018124">
    <property type="protein sequence ID" value="JAH90453.1"/>
    <property type="molecule type" value="Transcribed_RNA"/>
</dbReference>
<reference evidence="2" key="1">
    <citation type="submission" date="2014-11" db="EMBL/GenBank/DDBJ databases">
        <authorList>
            <person name="Amaro Gonzalez C."/>
        </authorList>
    </citation>
    <scope>NUCLEOTIDE SEQUENCE</scope>
</reference>
<reference evidence="2" key="2">
    <citation type="journal article" date="2015" name="Fish Shellfish Immunol.">
        <title>Early steps in the European eel (Anguilla anguilla)-Vibrio vulnificus interaction in the gills: Role of the RtxA13 toxin.</title>
        <authorList>
            <person name="Callol A."/>
            <person name="Pajuelo D."/>
            <person name="Ebbesson L."/>
            <person name="Teles M."/>
            <person name="MacKenzie S."/>
            <person name="Amaro C."/>
        </authorList>
    </citation>
    <scope>NUCLEOTIDE SEQUENCE</scope>
</reference>
<sequence length="48" mass="5522">MGWVGRFKGVFTFMFMFRFKFNAGFIAAAEERRDGQNFTKGPVAQSHT</sequence>
<proteinExistence type="predicted"/>
<feature type="signal peptide" evidence="1">
    <location>
        <begin position="1"/>
        <end position="28"/>
    </location>
</feature>